<evidence type="ECO:0000313" key="1">
    <source>
        <dbReference type="EMBL" id="JAD86770.1"/>
    </source>
</evidence>
<accession>A0A0A9DM89</accession>
<name>A0A0A9DM89_ARUDO</name>
<sequence length="69" mass="7874">MVRECHVTYNLCLPSARKGQLKFALDSSIVILYIICSMPLEACSIEVGPKQLYFYKDTQMSPTWPMSNL</sequence>
<dbReference type="EMBL" id="GBRH01211125">
    <property type="protein sequence ID" value="JAD86770.1"/>
    <property type="molecule type" value="Transcribed_RNA"/>
</dbReference>
<proteinExistence type="predicted"/>
<dbReference type="AlphaFoldDB" id="A0A0A9DM89"/>
<organism evidence="1">
    <name type="scientific">Arundo donax</name>
    <name type="common">Giant reed</name>
    <name type="synonym">Donax arundinaceus</name>
    <dbReference type="NCBI Taxonomy" id="35708"/>
    <lineage>
        <taxon>Eukaryota</taxon>
        <taxon>Viridiplantae</taxon>
        <taxon>Streptophyta</taxon>
        <taxon>Embryophyta</taxon>
        <taxon>Tracheophyta</taxon>
        <taxon>Spermatophyta</taxon>
        <taxon>Magnoliopsida</taxon>
        <taxon>Liliopsida</taxon>
        <taxon>Poales</taxon>
        <taxon>Poaceae</taxon>
        <taxon>PACMAD clade</taxon>
        <taxon>Arundinoideae</taxon>
        <taxon>Arundineae</taxon>
        <taxon>Arundo</taxon>
    </lineage>
</organism>
<reference evidence="1" key="1">
    <citation type="submission" date="2014-09" db="EMBL/GenBank/DDBJ databases">
        <authorList>
            <person name="Magalhaes I.L.F."/>
            <person name="Oliveira U."/>
            <person name="Santos F.R."/>
            <person name="Vidigal T.H.D.A."/>
            <person name="Brescovit A.D."/>
            <person name="Santos A.J."/>
        </authorList>
    </citation>
    <scope>NUCLEOTIDE SEQUENCE</scope>
    <source>
        <tissue evidence="1">Shoot tissue taken approximately 20 cm above the soil surface</tissue>
    </source>
</reference>
<protein>
    <submittedName>
        <fullName evidence="1">Uncharacterized protein</fullName>
    </submittedName>
</protein>
<reference evidence="1" key="2">
    <citation type="journal article" date="2015" name="Data Brief">
        <title>Shoot transcriptome of the giant reed, Arundo donax.</title>
        <authorList>
            <person name="Barrero R.A."/>
            <person name="Guerrero F.D."/>
            <person name="Moolhuijzen P."/>
            <person name="Goolsby J.A."/>
            <person name="Tidwell J."/>
            <person name="Bellgard S.E."/>
            <person name="Bellgard M.I."/>
        </authorList>
    </citation>
    <scope>NUCLEOTIDE SEQUENCE</scope>
    <source>
        <tissue evidence="1">Shoot tissue taken approximately 20 cm above the soil surface</tissue>
    </source>
</reference>